<dbReference type="EMBL" id="QJJK01000007">
    <property type="protein sequence ID" value="PXW56995.1"/>
    <property type="molecule type" value="Genomic_DNA"/>
</dbReference>
<dbReference type="InterPro" id="IPR014056">
    <property type="entry name" value="TypeIITA-like_toxin_pred"/>
</dbReference>
<reference evidence="1 2" key="1">
    <citation type="submission" date="2018-05" db="EMBL/GenBank/DDBJ databases">
        <title>Genomic Encyclopedia of Type Strains, Phase IV (KMG-IV): sequencing the most valuable type-strain genomes for metagenomic binning, comparative biology and taxonomic classification.</title>
        <authorList>
            <person name="Goeker M."/>
        </authorList>
    </citation>
    <scope>NUCLEOTIDE SEQUENCE [LARGE SCALE GENOMIC DNA]</scope>
    <source>
        <strain evidence="1 2">DSM 6462</strain>
    </source>
</reference>
<dbReference type="PANTHER" id="PTHR41791">
    <property type="entry name" value="SSL7039 PROTEIN"/>
    <property type="match status" value="1"/>
</dbReference>
<sequence>MTNEVRLTSEFSEWLDGLKDQRAAALVASRIERLGYGLVGDAKVFEGIGELRIDYGPGYRVYFCRRGGIIYILLCGGTKRTQERDIKRAKKMAQEIGHDH</sequence>
<comment type="caution">
    <text evidence="1">The sequence shown here is derived from an EMBL/GenBank/DDBJ whole genome shotgun (WGS) entry which is preliminary data.</text>
</comment>
<evidence type="ECO:0000313" key="1">
    <source>
        <dbReference type="EMBL" id="PXW56995.1"/>
    </source>
</evidence>
<evidence type="ECO:0000313" key="2">
    <source>
        <dbReference type="Proteomes" id="UP000248021"/>
    </source>
</evidence>
<dbReference type="PIRSF" id="PIRSF028744">
    <property type="entry name" value="Addict_mod_HI1419"/>
    <property type="match status" value="1"/>
</dbReference>
<protein>
    <submittedName>
        <fullName evidence="1">Putative addiction module killer protein</fullName>
    </submittedName>
</protein>
<gene>
    <name evidence="1" type="ORF">C7450_10732</name>
</gene>
<name>A0A2V3U2N4_9HYPH</name>
<dbReference type="RefSeq" id="WP_110375630.1">
    <property type="nucleotide sequence ID" value="NZ_JAHBRY010000001.1"/>
</dbReference>
<dbReference type="PANTHER" id="PTHR41791:SF1">
    <property type="entry name" value="SSL7039 PROTEIN"/>
    <property type="match status" value="1"/>
</dbReference>
<dbReference type="NCBIfam" id="TIGR02683">
    <property type="entry name" value="upstrm_HI1419"/>
    <property type="match status" value="1"/>
</dbReference>
<dbReference type="Proteomes" id="UP000248021">
    <property type="component" value="Unassembled WGS sequence"/>
</dbReference>
<proteinExistence type="predicted"/>
<dbReference type="OrthoDB" id="5296237at2"/>
<dbReference type="AlphaFoldDB" id="A0A2V3U2N4"/>
<organism evidence="1 2">
    <name type="scientific">Chelatococcus asaccharovorans</name>
    <dbReference type="NCBI Taxonomy" id="28210"/>
    <lineage>
        <taxon>Bacteria</taxon>
        <taxon>Pseudomonadati</taxon>
        <taxon>Pseudomonadota</taxon>
        <taxon>Alphaproteobacteria</taxon>
        <taxon>Hyphomicrobiales</taxon>
        <taxon>Chelatococcaceae</taxon>
        <taxon>Chelatococcus</taxon>
    </lineage>
</organism>
<accession>A0A2V3U2N4</accession>
<keyword evidence="2" id="KW-1185">Reference proteome</keyword>